<reference evidence="1 2" key="1">
    <citation type="journal article" date="2011" name="Cell">
        <title>The monarch butterfly genome yields insights into long-distance migration.</title>
        <authorList>
            <person name="Zhan S."/>
            <person name="Merlin C."/>
            <person name="Boore J.L."/>
            <person name="Reppert S.M."/>
        </authorList>
    </citation>
    <scope>NUCLEOTIDE SEQUENCE [LARGE SCALE GENOMIC DNA]</scope>
    <source>
        <strain evidence="1">F-2</strain>
    </source>
</reference>
<dbReference type="InParanoid" id="A0A212EPH4"/>
<dbReference type="Proteomes" id="UP000007151">
    <property type="component" value="Unassembled WGS sequence"/>
</dbReference>
<organism evidence="1 2">
    <name type="scientific">Danaus plexippus plexippus</name>
    <dbReference type="NCBI Taxonomy" id="278856"/>
    <lineage>
        <taxon>Eukaryota</taxon>
        <taxon>Metazoa</taxon>
        <taxon>Ecdysozoa</taxon>
        <taxon>Arthropoda</taxon>
        <taxon>Hexapoda</taxon>
        <taxon>Insecta</taxon>
        <taxon>Pterygota</taxon>
        <taxon>Neoptera</taxon>
        <taxon>Endopterygota</taxon>
        <taxon>Lepidoptera</taxon>
        <taxon>Glossata</taxon>
        <taxon>Ditrysia</taxon>
        <taxon>Papilionoidea</taxon>
        <taxon>Nymphalidae</taxon>
        <taxon>Danainae</taxon>
        <taxon>Danaini</taxon>
        <taxon>Danaina</taxon>
        <taxon>Danaus</taxon>
        <taxon>Danaus</taxon>
    </lineage>
</organism>
<comment type="caution">
    <text evidence="1">The sequence shown here is derived from an EMBL/GenBank/DDBJ whole genome shotgun (WGS) entry which is preliminary data.</text>
</comment>
<dbReference type="EMBL" id="AGBW02013452">
    <property type="protein sequence ID" value="OWR43405.1"/>
    <property type="molecule type" value="Genomic_DNA"/>
</dbReference>
<gene>
    <name evidence="1" type="ORF">KGM_203631</name>
</gene>
<dbReference type="AlphaFoldDB" id="A0A212EPH4"/>
<protein>
    <submittedName>
        <fullName evidence="1">Uncharacterized protein</fullName>
    </submittedName>
</protein>
<accession>A0A212EPH4</accession>
<name>A0A212EPH4_DANPL</name>
<evidence type="ECO:0000313" key="2">
    <source>
        <dbReference type="Proteomes" id="UP000007151"/>
    </source>
</evidence>
<keyword evidence="2" id="KW-1185">Reference proteome</keyword>
<sequence>MLVDGQDVVSESQRLSVDGCSDVIESCDKAGAGAGGGGMDACLAHGRLTAHRVTPDSMRTVARRLLRTDYVDRSVNHRWERERKKERQKGRIRCSRGTGEIRGIRGAGTCVVCERWRLTKVRKDRLKPKPQAKKLSIALT</sequence>
<evidence type="ECO:0000313" key="1">
    <source>
        <dbReference type="EMBL" id="OWR43405.1"/>
    </source>
</evidence>
<dbReference type="KEGG" id="dpl:KGM_203631"/>
<proteinExistence type="predicted"/>